<sequence>MNAQSPQGPTRFGVFQAPFHVMGISPTVHFERDLQLIQRAEELGFQEAWIGEHHSGGHEPIASPEVFLAAASQRTRSIKLGAGVISLPYHNPFMVAERMVLLDHLSHGRAIMGFGPGQLASDAHLLGIDTTKQRDMMLEAADVIVRLCRGETVTVETEWFRLQDARLQVRPYSLPTIETVVASVASPAGPRTAGQLGLGMLNLAASSPGAFEALRNHWSIVEKEAAKSGAQVSRENWRLASIMHIAETEDQARKDCEYGFEEIWGYLGQISPMPKSTATTLNDKIDEAIESGSVCIGTPDTAIELIYKLTEQTGGFGCFIMNLADFASPEAKLRSIELFAERVIPEFRGQLDPMRASNRWVLGAKTEDDETIWKAQTSRAIEAATASYQG</sequence>
<proteinExistence type="inferred from homology"/>
<evidence type="ECO:0000313" key="6">
    <source>
        <dbReference type="EMBL" id="KHF43090.1"/>
    </source>
</evidence>
<dbReference type="PANTHER" id="PTHR30137">
    <property type="entry name" value="LUCIFERASE-LIKE MONOOXYGENASE"/>
    <property type="match status" value="1"/>
</dbReference>
<dbReference type="Proteomes" id="UP000030848">
    <property type="component" value="Unassembled WGS sequence"/>
</dbReference>
<dbReference type="RefSeq" id="WP_037312092.1">
    <property type="nucleotide sequence ID" value="NZ_FOWS01000001.1"/>
</dbReference>
<protein>
    <submittedName>
        <fullName evidence="6">Limonene-1,2-epoxide hydrolase</fullName>
    </submittedName>
</protein>
<dbReference type="SUPFAM" id="SSF51679">
    <property type="entry name" value="Bacterial luciferase-like"/>
    <property type="match status" value="1"/>
</dbReference>
<comment type="similarity">
    <text evidence="1">Belongs to the bacterial luciferase oxidoreductase family.</text>
</comment>
<evidence type="ECO:0000313" key="7">
    <source>
        <dbReference type="Proteomes" id="UP000030848"/>
    </source>
</evidence>
<keyword evidence="6" id="KW-0378">Hydrolase</keyword>
<dbReference type="GO" id="GO:0005829">
    <property type="term" value="C:cytosol"/>
    <property type="evidence" value="ECO:0007669"/>
    <property type="project" value="TreeGrafter"/>
</dbReference>
<dbReference type="Gene3D" id="3.20.20.30">
    <property type="entry name" value="Luciferase-like domain"/>
    <property type="match status" value="1"/>
</dbReference>
<gene>
    <name evidence="6" type="ORF">MINT15_32920</name>
</gene>
<dbReference type="InterPro" id="IPR036661">
    <property type="entry name" value="Luciferase-like_sf"/>
</dbReference>
<dbReference type="AlphaFoldDB" id="A0A837D659"/>
<evidence type="ECO:0000256" key="2">
    <source>
        <dbReference type="ARBA" id="ARBA00022630"/>
    </source>
</evidence>
<dbReference type="PANTHER" id="PTHR30137:SF16">
    <property type="entry name" value="BLL0895 PROTEIN"/>
    <property type="match status" value="1"/>
</dbReference>
<keyword evidence="2" id="KW-0285">Flavoprotein</keyword>
<keyword evidence="3" id="KW-0560">Oxidoreductase</keyword>
<dbReference type="GO" id="GO:0016705">
    <property type="term" value="F:oxidoreductase activity, acting on paired donors, with incorporation or reduction of molecular oxygen"/>
    <property type="evidence" value="ECO:0007669"/>
    <property type="project" value="InterPro"/>
</dbReference>
<feature type="domain" description="Luciferase-like" evidence="5">
    <location>
        <begin position="11"/>
        <end position="311"/>
    </location>
</feature>
<evidence type="ECO:0000256" key="1">
    <source>
        <dbReference type="ARBA" id="ARBA00010426"/>
    </source>
</evidence>
<evidence type="ECO:0000256" key="3">
    <source>
        <dbReference type="ARBA" id="ARBA00023002"/>
    </source>
</evidence>
<dbReference type="GO" id="GO:0004497">
    <property type="term" value="F:monooxygenase activity"/>
    <property type="evidence" value="ECO:0007669"/>
    <property type="project" value="UniProtKB-KW"/>
</dbReference>
<evidence type="ECO:0000256" key="4">
    <source>
        <dbReference type="ARBA" id="ARBA00023033"/>
    </source>
</evidence>
<dbReference type="OrthoDB" id="5241801at2"/>
<accession>A0A837D659</accession>
<reference evidence="6 7" key="1">
    <citation type="submission" date="2014-10" db="EMBL/GenBank/DDBJ databases">
        <title>Genome sequence of Micropolyspora internatus JCM3315.</title>
        <authorList>
            <person name="Shin S.-K."/>
            <person name="Yi H."/>
        </authorList>
    </citation>
    <scope>NUCLEOTIDE SEQUENCE [LARGE SCALE GENOMIC DNA]</scope>
    <source>
        <strain evidence="6 7">JCM 3315</strain>
    </source>
</reference>
<dbReference type="Pfam" id="PF00296">
    <property type="entry name" value="Bac_luciferase"/>
    <property type="match status" value="1"/>
</dbReference>
<keyword evidence="4" id="KW-0503">Monooxygenase</keyword>
<dbReference type="InterPro" id="IPR011251">
    <property type="entry name" value="Luciferase-like_dom"/>
</dbReference>
<name>A0A837D659_9PSEU</name>
<organism evidence="6 7">
    <name type="scientific">Saccharomonospora viridis</name>
    <dbReference type="NCBI Taxonomy" id="1852"/>
    <lineage>
        <taxon>Bacteria</taxon>
        <taxon>Bacillati</taxon>
        <taxon>Actinomycetota</taxon>
        <taxon>Actinomycetes</taxon>
        <taxon>Pseudonocardiales</taxon>
        <taxon>Pseudonocardiaceae</taxon>
        <taxon>Saccharomonospora</taxon>
    </lineage>
</organism>
<comment type="caution">
    <text evidence="6">The sequence shown here is derived from an EMBL/GenBank/DDBJ whole genome shotgun (WGS) entry which is preliminary data.</text>
</comment>
<dbReference type="EMBL" id="JRZE01000006">
    <property type="protein sequence ID" value="KHF43090.1"/>
    <property type="molecule type" value="Genomic_DNA"/>
</dbReference>
<dbReference type="GO" id="GO:0016787">
    <property type="term" value="F:hydrolase activity"/>
    <property type="evidence" value="ECO:0007669"/>
    <property type="project" value="UniProtKB-KW"/>
</dbReference>
<evidence type="ECO:0000259" key="5">
    <source>
        <dbReference type="Pfam" id="PF00296"/>
    </source>
</evidence>
<dbReference type="InterPro" id="IPR050766">
    <property type="entry name" value="Bact_Lucif_Oxidored"/>
</dbReference>